<dbReference type="PaxDb" id="6945-B7PUL4"/>
<name>B7PUL4_IXOSC</name>
<evidence type="ECO:0000313" key="2">
    <source>
        <dbReference type="EMBL" id="EEC10286.1"/>
    </source>
</evidence>
<feature type="non-terminal residue" evidence="2">
    <location>
        <position position="1"/>
    </location>
</feature>
<dbReference type="AlphaFoldDB" id="B7PUL4"/>
<feature type="region of interest" description="Disordered" evidence="1">
    <location>
        <begin position="1"/>
        <end position="104"/>
    </location>
</feature>
<dbReference type="HOGENOM" id="CLU_2270426_0_0_1"/>
<protein>
    <submittedName>
        <fullName evidence="2">Uncharacterized protein</fullName>
    </submittedName>
</protein>
<accession>B7PUL4</accession>
<sequence>STSNTRRSSTRWERPTPGTAEDEIGSRRQKADSPKHSKQRRTPCRRAGPSSRNPQNEGLPARGAKIISGPRGRNEPAFHPSRATLPTNKKQRGGGAWPKAPFAG</sequence>
<feature type="non-terminal residue" evidence="2">
    <location>
        <position position="104"/>
    </location>
</feature>
<organism>
    <name type="scientific">Ixodes scapularis</name>
    <name type="common">Black-legged tick</name>
    <name type="synonym">Deer tick</name>
    <dbReference type="NCBI Taxonomy" id="6945"/>
    <lineage>
        <taxon>Eukaryota</taxon>
        <taxon>Metazoa</taxon>
        <taxon>Ecdysozoa</taxon>
        <taxon>Arthropoda</taxon>
        <taxon>Chelicerata</taxon>
        <taxon>Arachnida</taxon>
        <taxon>Acari</taxon>
        <taxon>Parasitiformes</taxon>
        <taxon>Ixodida</taxon>
        <taxon>Ixodoidea</taxon>
        <taxon>Ixodidae</taxon>
        <taxon>Ixodinae</taxon>
        <taxon>Ixodes</taxon>
    </lineage>
</organism>
<gene>
    <name evidence="2" type="ORF">IscW_ISCW007328</name>
</gene>
<reference evidence="2" key="1">
    <citation type="submission" date="2008-03" db="EMBL/GenBank/DDBJ databases">
        <title>Annotation of Ixodes scapularis.</title>
        <authorList>
            <consortium name="Ixodes scapularis Genome Project Consortium"/>
            <person name="Caler E."/>
            <person name="Hannick L.I."/>
            <person name="Bidwell S."/>
            <person name="Joardar V."/>
            <person name="Thiagarajan M."/>
            <person name="Amedeo P."/>
            <person name="Galinsky K.J."/>
            <person name="Schobel S."/>
            <person name="Inman J."/>
            <person name="Hostetler J."/>
            <person name="Miller J."/>
            <person name="Hammond M."/>
            <person name="Megy K."/>
            <person name="Lawson D."/>
            <person name="Kodira C."/>
            <person name="Sutton G."/>
            <person name="Meyer J."/>
            <person name="Hill C.A."/>
            <person name="Birren B."/>
            <person name="Nene V."/>
            <person name="Collins F."/>
            <person name="Alarcon-Chaidez F."/>
            <person name="Wikel S."/>
            <person name="Strausberg R."/>
        </authorList>
    </citation>
    <scope>NUCLEOTIDE SEQUENCE [LARGE SCALE GENOMIC DNA]</scope>
    <source>
        <strain evidence="2">Wikel colony</strain>
    </source>
</reference>
<feature type="compositionally biased region" description="Basic and acidic residues" evidence="1">
    <location>
        <begin position="24"/>
        <end position="35"/>
    </location>
</feature>
<evidence type="ECO:0000256" key="1">
    <source>
        <dbReference type="SAM" id="MobiDB-lite"/>
    </source>
</evidence>
<dbReference type="VEuPathDB" id="VectorBase:ISCW007328"/>
<dbReference type="VEuPathDB" id="VectorBase:ISCI007328"/>
<proteinExistence type="predicted"/>
<dbReference type="EMBL" id="DS793288">
    <property type="protein sequence ID" value="EEC10286.1"/>
    <property type="molecule type" value="Genomic_DNA"/>
</dbReference>